<evidence type="ECO:0000259" key="5">
    <source>
        <dbReference type="PROSITE" id="PS50304"/>
    </source>
</evidence>
<feature type="domain" description="Tudor" evidence="5">
    <location>
        <begin position="144"/>
        <end position="201"/>
    </location>
</feature>
<feature type="domain" description="HTH OST-type" evidence="6">
    <location>
        <begin position="29"/>
        <end position="102"/>
    </location>
</feature>
<organism evidence="7 8">
    <name type="scientific">Anopheles farauti</name>
    <dbReference type="NCBI Taxonomy" id="69004"/>
    <lineage>
        <taxon>Eukaryota</taxon>
        <taxon>Metazoa</taxon>
        <taxon>Ecdysozoa</taxon>
        <taxon>Arthropoda</taxon>
        <taxon>Hexapoda</taxon>
        <taxon>Insecta</taxon>
        <taxon>Pterygota</taxon>
        <taxon>Neoptera</taxon>
        <taxon>Endopterygota</taxon>
        <taxon>Diptera</taxon>
        <taxon>Nematocera</taxon>
        <taxon>Culicoidea</taxon>
        <taxon>Culicidae</taxon>
        <taxon>Anophelinae</taxon>
        <taxon>Anopheles</taxon>
    </lineage>
</organism>
<dbReference type="InterPro" id="IPR002999">
    <property type="entry name" value="Tudor"/>
</dbReference>
<dbReference type="PROSITE" id="PS50304">
    <property type="entry name" value="TUDOR"/>
    <property type="match status" value="1"/>
</dbReference>
<dbReference type="EMBL" id="AXCN02000699">
    <property type="status" value="NOT_ANNOTATED_CDS"/>
    <property type="molecule type" value="Genomic_DNA"/>
</dbReference>
<evidence type="ECO:0008006" key="9">
    <source>
        <dbReference type="Google" id="ProtNLM"/>
    </source>
</evidence>
<dbReference type="PROSITE" id="PS51644">
    <property type="entry name" value="HTH_OST"/>
    <property type="match status" value="1"/>
</dbReference>
<dbReference type="InterPro" id="IPR035437">
    <property type="entry name" value="SNase_OB-fold_sf"/>
</dbReference>
<dbReference type="GO" id="GO:0007283">
    <property type="term" value="P:spermatogenesis"/>
    <property type="evidence" value="ECO:0007669"/>
    <property type="project" value="UniProtKB-KW"/>
</dbReference>
<dbReference type="PANTHER" id="PTHR16442:SF1">
    <property type="entry name" value="RING FINGER PROTEIN 17"/>
    <property type="match status" value="1"/>
</dbReference>
<dbReference type="PANTHER" id="PTHR16442">
    <property type="entry name" value="RING FINGER PROTEIN 17"/>
    <property type="match status" value="1"/>
</dbReference>
<dbReference type="CDD" id="cd09972">
    <property type="entry name" value="LOTUS_TDRD_OSKAR"/>
    <property type="match status" value="1"/>
</dbReference>
<dbReference type="Pfam" id="PF12872">
    <property type="entry name" value="OST-HTH"/>
    <property type="match status" value="1"/>
</dbReference>
<reference evidence="7" key="2">
    <citation type="submission" date="2020-05" db="UniProtKB">
        <authorList>
            <consortium name="EnsemblMetazoa"/>
        </authorList>
    </citation>
    <scope>IDENTIFICATION</scope>
    <source>
        <strain evidence="7">FAR1</strain>
    </source>
</reference>
<proteinExistence type="predicted"/>
<dbReference type="Proteomes" id="UP000075886">
    <property type="component" value="Unassembled WGS sequence"/>
</dbReference>
<dbReference type="Gene3D" id="2.40.50.90">
    <property type="match status" value="1"/>
</dbReference>
<evidence type="ECO:0000256" key="1">
    <source>
        <dbReference type="ARBA" id="ARBA00004496"/>
    </source>
</evidence>
<dbReference type="AlphaFoldDB" id="A0A182Q261"/>
<evidence type="ECO:0000256" key="2">
    <source>
        <dbReference type="ARBA" id="ARBA00022490"/>
    </source>
</evidence>
<evidence type="ECO:0000259" key="6">
    <source>
        <dbReference type="PROSITE" id="PS51644"/>
    </source>
</evidence>
<keyword evidence="4" id="KW-0221">Differentiation</keyword>
<evidence type="ECO:0000313" key="7">
    <source>
        <dbReference type="EnsemblMetazoa" id="AFAF001601-PA"/>
    </source>
</evidence>
<comment type="subcellular location">
    <subcellularLocation>
        <location evidence="1">Cytoplasm</location>
    </subcellularLocation>
</comment>
<evidence type="ECO:0000313" key="8">
    <source>
        <dbReference type="Proteomes" id="UP000075886"/>
    </source>
</evidence>
<keyword evidence="2" id="KW-0963">Cytoplasm</keyword>
<dbReference type="EnsemblMetazoa" id="AFAF001601-RA">
    <property type="protein sequence ID" value="AFAF001601-PA"/>
    <property type="gene ID" value="AFAF001601"/>
</dbReference>
<sequence length="314" mass="36029">MQCVCMYRILLVVCLFFLKVGNLYSLAKAMEDLKKIIQALVNSNAAAGMTVVQLEKDFKNLEGYSIPYREYGFQSLDGMLRTMSSSVKISGYGQTALVRPITTEKNQHIRTMIEKNELLRLAPHIDNVYNAKANATEWIVSEGMAQVGLYCVAKYYGRWLRAQIVGVPNHQCMLLRFLDYGYLRRVPLSELRYMTRELADKPCQVVRVALAYLKPTNGDWNDDCIQLLANAVHRKIFDMRIINVHSKVSICLQAFVLHNRRLYEYVLSRCELQEKTLDVVLIESKNVQRGPSDNSDNSINRQLAMRSDIVWSAE</sequence>
<keyword evidence="8" id="KW-1185">Reference proteome</keyword>
<accession>A0A182Q261</accession>
<keyword evidence="3" id="KW-0677">Repeat</keyword>
<name>A0A182Q261_9DIPT</name>
<dbReference type="InterPro" id="IPR025605">
    <property type="entry name" value="OST-HTH/LOTUS_dom"/>
</dbReference>
<dbReference type="SUPFAM" id="SSF63748">
    <property type="entry name" value="Tudor/PWWP/MBT"/>
    <property type="match status" value="1"/>
</dbReference>
<evidence type="ECO:0000256" key="4">
    <source>
        <dbReference type="ARBA" id="ARBA00022871"/>
    </source>
</evidence>
<dbReference type="Gene3D" id="2.30.30.140">
    <property type="match status" value="1"/>
</dbReference>
<evidence type="ECO:0000256" key="3">
    <source>
        <dbReference type="ARBA" id="ARBA00022737"/>
    </source>
</evidence>
<dbReference type="SMART" id="SM00333">
    <property type="entry name" value="TUDOR"/>
    <property type="match status" value="1"/>
</dbReference>
<dbReference type="STRING" id="69004.A0A182Q261"/>
<dbReference type="GO" id="GO:0030154">
    <property type="term" value="P:cell differentiation"/>
    <property type="evidence" value="ECO:0007669"/>
    <property type="project" value="UniProtKB-ARBA"/>
</dbReference>
<dbReference type="InterPro" id="IPR041966">
    <property type="entry name" value="LOTUS-like"/>
</dbReference>
<protein>
    <recommendedName>
        <fullName evidence="9">HTH OST-type domain-containing protein</fullName>
    </recommendedName>
</protein>
<dbReference type="Pfam" id="PF00567">
    <property type="entry name" value="TUDOR"/>
    <property type="match status" value="1"/>
</dbReference>
<dbReference type="VEuPathDB" id="VectorBase:AFAF001601"/>
<dbReference type="GO" id="GO:0005737">
    <property type="term" value="C:cytoplasm"/>
    <property type="evidence" value="ECO:0007669"/>
    <property type="project" value="UniProtKB-SubCell"/>
</dbReference>
<dbReference type="Gene3D" id="3.30.420.610">
    <property type="entry name" value="LOTUS domain-like"/>
    <property type="match status" value="1"/>
</dbReference>
<keyword evidence="4" id="KW-0744">Spermatogenesis</keyword>
<reference evidence="8" key="1">
    <citation type="submission" date="2014-01" db="EMBL/GenBank/DDBJ databases">
        <title>The Genome Sequence of Anopheles farauti FAR1 (V2).</title>
        <authorList>
            <consortium name="The Broad Institute Genomics Platform"/>
            <person name="Neafsey D.E."/>
            <person name="Besansky N."/>
            <person name="Howell P."/>
            <person name="Walton C."/>
            <person name="Young S.K."/>
            <person name="Zeng Q."/>
            <person name="Gargeya S."/>
            <person name="Fitzgerald M."/>
            <person name="Haas B."/>
            <person name="Abouelleil A."/>
            <person name="Allen A.W."/>
            <person name="Alvarado L."/>
            <person name="Arachchi H.M."/>
            <person name="Berlin A.M."/>
            <person name="Chapman S.B."/>
            <person name="Gainer-Dewar J."/>
            <person name="Goldberg J."/>
            <person name="Griggs A."/>
            <person name="Gujja S."/>
            <person name="Hansen M."/>
            <person name="Howarth C."/>
            <person name="Imamovic A."/>
            <person name="Ireland A."/>
            <person name="Larimer J."/>
            <person name="McCowan C."/>
            <person name="Murphy C."/>
            <person name="Pearson M."/>
            <person name="Poon T.W."/>
            <person name="Priest M."/>
            <person name="Roberts A."/>
            <person name="Saif S."/>
            <person name="Shea T."/>
            <person name="Sisk P."/>
            <person name="Sykes S."/>
            <person name="Wortman J."/>
            <person name="Nusbaum C."/>
            <person name="Birren B."/>
        </authorList>
    </citation>
    <scope>NUCLEOTIDE SEQUENCE [LARGE SCALE GENOMIC DNA]</scope>
    <source>
        <strain evidence="8">FAR1</strain>
    </source>
</reference>